<evidence type="ECO:0000256" key="2">
    <source>
        <dbReference type="ARBA" id="ARBA00006739"/>
    </source>
</evidence>
<dbReference type="PANTHER" id="PTHR43179">
    <property type="entry name" value="RHAMNOSYLTRANSFERASE WBBL"/>
    <property type="match status" value="1"/>
</dbReference>
<evidence type="ECO:0000256" key="4">
    <source>
        <dbReference type="ARBA" id="ARBA00022679"/>
    </source>
</evidence>
<dbReference type="SUPFAM" id="SSF53448">
    <property type="entry name" value="Nucleotide-diphospho-sugar transferases"/>
    <property type="match status" value="1"/>
</dbReference>
<proteinExistence type="inferred from homology"/>
<evidence type="ECO:0000313" key="6">
    <source>
        <dbReference type="Proteomes" id="UP000571183"/>
    </source>
</evidence>
<evidence type="ECO:0000256" key="3">
    <source>
        <dbReference type="ARBA" id="ARBA00022676"/>
    </source>
</evidence>
<keyword evidence="4 5" id="KW-0808">Transferase</keyword>
<comment type="similarity">
    <text evidence="2">Belongs to the glycosyltransferase 2 family.</text>
</comment>
<dbReference type="GO" id="GO:0016757">
    <property type="term" value="F:glycosyltransferase activity"/>
    <property type="evidence" value="ECO:0007669"/>
    <property type="project" value="UniProtKB-KW"/>
</dbReference>
<dbReference type="PANTHER" id="PTHR43179:SF12">
    <property type="entry name" value="GALACTOFURANOSYLTRANSFERASE GLFT2"/>
    <property type="match status" value="1"/>
</dbReference>
<dbReference type="Proteomes" id="UP000571183">
    <property type="component" value="Unassembled WGS sequence"/>
</dbReference>
<sequence length="348" mass="37894">MTFLQPQGDLQRLRVAAVVVSYNRRDLLQETLQALLAQTVRPDAVIVVDNGSTDDAAAVAAHNLEQLGAAGQLIKLQHNTGGAGGFAVGIAAAINTELEGFAPDWVWVMDDDTVPHPTALETALHAHREYAATGPDSLAVIGSRVVWTNGQEHPMNTPKQKIGVTSSEVARSEVVGATAIRSISFVSALLRTSRIQEVGLPVAAYFLWNDDFEYSARLLHGAHGIYVPHSVVTHKTKALGSSDHDPGERFRYEVRNKIWLFKHSRALKPWERAAYRAATARRWVRTFKRSSAPVVLARACEQGLKEAYRAAPLPNSMVLQGAGVPQDVATVIAALDPATASKHGRWRR</sequence>
<accession>A0A840DJ24</accession>
<protein>
    <submittedName>
        <fullName evidence="5">GT2 family glycosyltransferase</fullName>
    </submittedName>
</protein>
<dbReference type="Gene3D" id="3.90.550.10">
    <property type="entry name" value="Spore Coat Polysaccharide Biosynthesis Protein SpsA, Chain A"/>
    <property type="match status" value="1"/>
</dbReference>
<dbReference type="CDD" id="cd04185">
    <property type="entry name" value="GT_2_like_b"/>
    <property type="match status" value="1"/>
</dbReference>
<dbReference type="InterPro" id="IPR029044">
    <property type="entry name" value="Nucleotide-diphossugar_trans"/>
</dbReference>
<name>A0A840DJ24_9MICO</name>
<keyword evidence="6" id="KW-1185">Reference proteome</keyword>
<comment type="pathway">
    <text evidence="1">Cell wall biogenesis; cell wall polysaccharide biosynthesis.</text>
</comment>
<evidence type="ECO:0000256" key="1">
    <source>
        <dbReference type="ARBA" id="ARBA00004776"/>
    </source>
</evidence>
<dbReference type="Pfam" id="PF13641">
    <property type="entry name" value="Glyco_tranf_2_3"/>
    <property type="match status" value="1"/>
</dbReference>
<dbReference type="RefSeq" id="WP_246332227.1">
    <property type="nucleotide sequence ID" value="NZ_JACIFD010000006.1"/>
</dbReference>
<reference evidence="5" key="1">
    <citation type="submission" date="2020-08" db="EMBL/GenBank/DDBJ databases">
        <title>Sequencing the genomes of 1000 actinobacteria strains.</title>
        <authorList>
            <person name="Klenk H.-P."/>
        </authorList>
    </citation>
    <scope>NUCLEOTIDE SEQUENCE [LARGE SCALE GENOMIC DNA]</scope>
    <source>
        <strain evidence="5">DSM 27064</strain>
    </source>
</reference>
<keyword evidence="3" id="KW-0328">Glycosyltransferase</keyword>
<dbReference type="AlphaFoldDB" id="A0A840DJ24"/>
<organism evidence="5 6">
    <name type="scientific">Canibacter oris</name>
    <dbReference type="NCBI Taxonomy" id="1365628"/>
    <lineage>
        <taxon>Bacteria</taxon>
        <taxon>Bacillati</taxon>
        <taxon>Actinomycetota</taxon>
        <taxon>Actinomycetes</taxon>
        <taxon>Micrococcales</taxon>
        <taxon>Microbacteriaceae</taxon>
        <taxon>Canibacter</taxon>
    </lineage>
</organism>
<evidence type="ECO:0000313" key="5">
    <source>
        <dbReference type="EMBL" id="MBB4071482.1"/>
    </source>
</evidence>
<comment type="caution">
    <text evidence="5">The sequence shown here is derived from an EMBL/GenBank/DDBJ whole genome shotgun (WGS) entry which is preliminary data.</text>
</comment>
<dbReference type="EMBL" id="JACIFD010000006">
    <property type="protein sequence ID" value="MBB4071482.1"/>
    <property type="molecule type" value="Genomic_DNA"/>
</dbReference>
<gene>
    <name evidence="5" type="ORF">F5897_000786</name>
</gene>